<evidence type="ECO:0000313" key="2">
    <source>
        <dbReference type="EMBL" id="EDU58048.1"/>
    </source>
</evidence>
<name>A0AA86YFV1_PROST</name>
<accession>A0AA86YFV1</accession>
<dbReference type="Gene3D" id="2.40.128.20">
    <property type="match status" value="1"/>
</dbReference>
<proteinExistence type="predicted"/>
<reference evidence="3" key="1">
    <citation type="submission" date="2008-04" db="EMBL/GenBank/DDBJ databases">
        <title>Draft genome sequence of Providencia stuartii (ATCC 25827).</title>
        <authorList>
            <person name="Sudarsanam P."/>
            <person name="Ley R."/>
            <person name="Guruge J."/>
            <person name="Turnbaugh P.J."/>
            <person name="Mahowald M."/>
            <person name="Liep D."/>
            <person name="Gordon J."/>
        </authorList>
    </citation>
    <scope>NUCLEOTIDE SEQUENCE [LARGE SCALE GENOMIC DNA]</scope>
    <source>
        <strain evidence="3">ATCC 25827</strain>
    </source>
</reference>
<dbReference type="InterPro" id="IPR012674">
    <property type="entry name" value="Calycin"/>
</dbReference>
<evidence type="ECO:0000259" key="1">
    <source>
        <dbReference type="Pfam" id="PF17409"/>
    </source>
</evidence>
<dbReference type="InterPro" id="IPR035348">
    <property type="entry name" value="MoaF_C"/>
</dbReference>
<dbReference type="AlphaFoldDB" id="A0AA86YFV1"/>
<dbReference type="RefSeq" id="WP_004926053.1">
    <property type="nucleotide sequence ID" value="NZ_DS607679.1"/>
</dbReference>
<organism evidence="2 3">
    <name type="scientific">Providencia stuartii ATCC 25827</name>
    <dbReference type="NCBI Taxonomy" id="471874"/>
    <lineage>
        <taxon>Bacteria</taxon>
        <taxon>Pseudomonadati</taxon>
        <taxon>Pseudomonadota</taxon>
        <taxon>Gammaproteobacteria</taxon>
        <taxon>Enterobacterales</taxon>
        <taxon>Morganellaceae</taxon>
        <taxon>Providencia</taxon>
    </lineage>
</organism>
<dbReference type="Proteomes" id="UP000004506">
    <property type="component" value="Unassembled WGS sequence"/>
</dbReference>
<dbReference type="EMBL" id="ABJD02000103">
    <property type="protein sequence ID" value="EDU58048.1"/>
    <property type="molecule type" value="Genomic_DNA"/>
</dbReference>
<sequence>MTEQIISDTSFDMFTNELKKNRIKRSYDIINIEFNLYLNNESFYFRIDEHDHIITNSVFLSSYFDKKKRKISDMTEVADKVFLIELSKGSIDFAHSILVLDLNNSHVVLFSSQYQPSKKTTPRFEQHYHVGKIIGDNDNTLLPAETRDLIGLHILNEYSESTAVEHIYINSQWYAYHIYGGVRHGECDCDQATYLKIKDDVYLLGFRELAVDVAIILLLDLKSMRNTGFAVGYTDEQWFSIPIGAYMKRINKRLEEHNFHAL</sequence>
<evidence type="ECO:0000313" key="3">
    <source>
        <dbReference type="Proteomes" id="UP000004506"/>
    </source>
</evidence>
<reference evidence="2 3" key="3">
    <citation type="submission" date="2008-05" db="EMBL/GenBank/DDBJ databases">
        <authorList>
            <person name="Fulton L."/>
            <person name="Clifton S."/>
            <person name="Fulton B."/>
            <person name="Xu J."/>
            <person name="Minx P."/>
            <person name="Pepin K.H."/>
            <person name="Johnson M."/>
            <person name="Thiruvilangam P."/>
            <person name="Bhonagiri V."/>
            <person name="Nash W.E."/>
            <person name="Mardis E.R."/>
            <person name="Wilson R.K."/>
        </authorList>
    </citation>
    <scope>NUCLEOTIDE SEQUENCE [LARGE SCALE GENOMIC DNA]</scope>
    <source>
        <strain evidence="2 3">ATCC 25827</strain>
    </source>
</reference>
<dbReference type="Pfam" id="PF17409">
    <property type="entry name" value="MoaF_C"/>
    <property type="match status" value="1"/>
</dbReference>
<reference evidence="3" key="2">
    <citation type="submission" date="2008-04" db="EMBL/GenBank/DDBJ databases">
        <title>Draft genome sequence of Providencia stuartii(ATCC 25827).</title>
        <authorList>
            <person name="Sudarsanam P."/>
            <person name="Ley R."/>
            <person name="Guruge J."/>
            <person name="Turnbaugh P.J."/>
            <person name="Mahowald M."/>
            <person name="Liep D."/>
            <person name="Gordon J."/>
        </authorList>
    </citation>
    <scope>NUCLEOTIDE SEQUENCE [LARGE SCALE GENOMIC DNA]</scope>
    <source>
        <strain evidence="3">ATCC 25827</strain>
    </source>
</reference>
<comment type="caution">
    <text evidence="2">The sequence shown here is derived from an EMBL/GenBank/DDBJ whole genome shotgun (WGS) entry which is preliminary data.</text>
</comment>
<gene>
    <name evidence="2" type="ORF">PROSTU_04100</name>
</gene>
<feature type="domain" description="MoaF C-terminal" evidence="1">
    <location>
        <begin position="144"/>
        <end position="252"/>
    </location>
</feature>
<protein>
    <recommendedName>
        <fullName evidence="1">MoaF C-terminal domain-containing protein</fullName>
    </recommendedName>
</protein>